<protein>
    <recommendedName>
        <fullName evidence="1">LTD domain-containing protein</fullName>
    </recommendedName>
</protein>
<accession>X1QZX4</accession>
<feature type="domain" description="LTD" evidence="1">
    <location>
        <begin position="1"/>
        <end position="106"/>
    </location>
</feature>
<comment type="caution">
    <text evidence="2">The sequence shown here is derived from an EMBL/GenBank/DDBJ whole genome shotgun (WGS) entry which is preliminary data.</text>
</comment>
<name>X1QZX4_9ZZZZ</name>
<organism evidence="2">
    <name type="scientific">marine sediment metagenome</name>
    <dbReference type="NCBI Taxonomy" id="412755"/>
    <lineage>
        <taxon>unclassified sequences</taxon>
        <taxon>metagenomes</taxon>
        <taxon>ecological metagenomes</taxon>
    </lineage>
</organism>
<evidence type="ECO:0000259" key="1">
    <source>
        <dbReference type="PROSITE" id="PS51841"/>
    </source>
</evidence>
<dbReference type="SUPFAM" id="SSF56024">
    <property type="entry name" value="Phospholipase D/nuclease"/>
    <property type="match status" value="1"/>
</dbReference>
<dbReference type="Gene3D" id="2.60.40.1260">
    <property type="entry name" value="Lamin Tail domain"/>
    <property type="match status" value="1"/>
</dbReference>
<dbReference type="PROSITE" id="PS51841">
    <property type="entry name" value="LTD"/>
    <property type="match status" value="1"/>
</dbReference>
<dbReference type="InterPro" id="IPR001322">
    <property type="entry name" value="Lamin_tail_dom"/>
</dbReference>
<dbReference type="InterPro" id="IPR036415">
    <property type="entry name" value="Lamin_tail_dom_sf"/>
</dbReference>
<feature type="non-terminal residue" evidence="2">
    <location>
        <position position="233"/>
    </location>
</feature>
<dbReference type="EMBL" id="BARV01035933">
    <property type="protein sequence ID" value="GAI48844.1"/>
    <property type="molecule type" value="Genomic_DNA"/>
</dbReference>
<dbReference type="Gene3D" id="3.30.870.10">
    <property type="entry name" value="Endonuclease Chain A"/>
    <property type="match status" value="1"/>
</dbReference>
<evidence type="ECO:0000313" key="2">
    <source>
        <dbReference type="EMBL" id="GAI48844.1"/>
    </source>
</evidence>
<feature type="non-terminal residue" evidence="2">
    <location>
        <position position="1"/>
    </location>
</feature>
<sequence>NEFIALYNPTNQSVNLSGWYITNQPLKQRGKQTKIIFPENTMISPEDWLYVTQNASAYLWETGKKPDFEYKTDSDDNVPEMDTDKTVTLSNAGGMVALKDWYNHTIDMIVYGESDYNCTGWNGSPVPSSGSGVILKRNVDHKNQPIDTNTSDDWLHPRRYGIGQSDFPYVDIPFYGEITTFVSPDCSFQTIVNELRKANESIYFNIYEFTNPFLCDELVDALKRNVSVHVFVE</sequence>
<dbReference type="Pfam" id="PF00932">
    <property type="entry name" value="LTD"/>
    <property type="match status" value="1"/>
</dbReference>
<dbReference type="SUPFAM" id="SSF74853">
    <property type="entry name" value="Lamin A/C globular tail domain"/>
    <property type="match status" value="1"/>
</dbReference>
<reference evidence="2" key="1">
    <citation type="journal article" date="2014" name="Front. Microbiol.">
        <title>High frequency of phylogenetically diverse reductive dehalogenase-homologous genes in deep subseafloor sedimentary metagenomes.</title>
        <authorList>
            <person name="Kawai M."/>
            <person name="Futagami T."/>
            <person name="Toyoda A."/>
            <person name="Takaki Y."/>
            <person name="Nishi S."/>
            <person name="Hori S."/>
            <person name="Arai W."/>
            <person name="Tsubouchi T."/>
            <person name="Morono Y."/>
            <person name="Uchiyama I."/>
            <person name="Ito T."/>
            <person name="Fujiyama A."/>
            <person name="Inagaki F."/>
            <person name="Takami H."/>
        </authorList>
    </citation>
    <scope>NUCLEOTIDE SEQUENCE</scope>
    <source>
        <strain evidence="2">Expedition CK06-06</strain>
    </source>
</reference>
<gene>
    <name evidence="2" type="ORF">S06H3_55951</name>
</gene>
<proteinExistence type="predicted"/>
<dbReference type="AlphaFoldDB" id="X1QZX4"/>